<sequence>MPLTRATTRAATATLLITIAITTCHLPLLLPPLHLPSPLCTPSLPMLPQQFRCTRPQNACIEMLDQGWSKFQPPGRCKENHGWSLNHVWNTSYPTMVLAFYL</sequence>
<comment type="caution">
    <text evidence="1">The sequence shown here is derived from an EMBL/GenBank/DDBJ whole genome shotgun (WGS) entry which is preliminary data.</text>
</comment>
<proteinExistence type="predicted"/>
<gene>
    <name evidence="1" type="ORF">F5148DRAFT_1232269</name>
</gene>
<feature type="non-terminal residue" evidence="1">
    <location>
        <position position="102"/>
    </location>
</feature>
<protein>
    <submittedName>
        <fullName evidence="1">Uncharacterized protein</fullName>
    </submittedName>
</protein>
<dbReference type="EMBL" id="JAGFNK010000294">
    <property type="protein sequence ID" value="KAI9453682.1"/>
    <property type="molecule type" value="Genomic_DNA"/>
</dbReference>
<organism evidence="1 2">
    <name type="scientific">Russula earlei</name>
    <dbReference type="NCBI Taxonomy" id="71964"/>
    <lineage>
        <taxon>Eukaryota</taxon>
        <taxon>Fungi</taxon>
        <taxon>Dikarya</taxon>
        <taxon>Basidiomycota</taxon>
        <taxon>Agaricomycotina</taxon>
        <taxon>Agaricomycetes</taxon>
        <taxon>Russulales</taxon>
        <taxon>Russulaceae</taxon>
        <taxon>Russula</taxon>
    </lineage>
</organism>
<evidence type="ECO:0000313" key="1">
    <source>
        <dbReference type="EMBL" id="KAI9453682.1"/>
    </source>
</evidence>
<reference evidence="1" key="1">
    <citation type="submission" date="2021-03" db="EMBL/GenBank/DDBJ databases">
        <title>Evolutionary priming and transition to the ectomycorrhizal habit in an iconic lineage of mushroom-forming fungi: is preadaptation a requirement?</title>
        <authorList>
            <consortium name="DOE Joint Genome Institute"/>
            <person name="Looney B.P."/>
            <person name="Miyauchi S."/>
            <person name="Morin E."/>
            <person name="Drula E."/>
            <person name="Courty P.E."/>
            <person name="Chicoki N."/>
            <person name="Fauchery L."/>
            <person name="Kohler A."/>
            <person name="Kuo A."/>
            <person name="LaButti K."/>
            <person name="Pangilinan J."/>
            <person name="Lipzen A."/>
            <person name="Riley R."/>
            <person name="Andreopoulos W."/>
            <person name="He G."/>
            <person name="Johnson J."/>
            <person name="Barry K.W."/>
            <person name="Grigoriev I.V."/>
            <person name="Nagy L."/>
            <person name="Hibbett D."/>
            <person name="Henrissat B."/>
            <person name="Matheny P.B."/>
            <person name="Labbe J."/>
            <person name="Martin A.F."/>
        </authorList>
    </citation>
    <scope>NUCLEOTIDE SEQUENCE</scope>
    <source>
        <strain evidence="1">BPL698</strain>
    </source>
</reference>
<evidence type="ECO:0000313" key="2">
    <source>
        <dbReference type="Proteomes" id="UP001207468"/>
    </source>
</evidence>
<keyword evidence="2" id="KW-1185">Reference proteome</keyword>
<name>A0ACC0TZC6_9AGAM</name>
<dbReference type="Proteomes" id="UP001207468">
    <property type="component" value="Unassembled WGS sequence"/>
</dbReference>
<accession>A0ACC0TZC6</accession>